<dbReference type="Pfam" id="PF01569">
    <property type="entry name" value="PAP2"/>
    <property type="match status" value="1"/>
</dbReference>
<keyword evidence="6" id="KW-0472">Membrane</keyword>
<gene>
    <name evidence="8" type="ORF">C1I64_08740</name>
</gene>
<organism evidence="8 9">
    <name type="scientific">Rathayibacter festucae DSM 15932</name>
    <dbReference type="NCBI Taxonomy" id="1328866"/>
    <lineage>
        <taxon>Bacteria</taxon>
        <taxon>Bacillati</taxon>
        <taxon>Actinomycetota</taxon>
        <taxon>Actinomycetes</taxon>
        <taxon>Micrococcales</taxon>
        <taxon>Microbacteriaceae</taxon>
        <taxon>Rathayibacter</taxon>
    </lineage>
</organism>
<dbReference type="GO" id="GO:0016787">
    <property type="term" value="F:hydrolase activity"/>
    <property type="evidence" value="ECO:0007669"/>
    <property type="project" value="UniProtKB-KW"/>
</dbReference>
<dbReference type="KEGG" id="rfs:C1I64_08740"/>
<dbReference type="SUPFAM" id="SSF111331">
    <property type="entry name" value="NAD kinase/diacylglycerol kinase-like"/>
    <property type="match status" value="1"/>
</dbReference>
<evidence type="ECO:0000256" key="3">
    <source>
        <dbReference type="ARBA" id="ARBA00022692"/>
    </source>
</evidence>
<dbReference type="RefSeq" id="WP_127886943.1">
    <property type="nucleotide sequence ID" value="NZ_CP028137.1"/>
</dbReference>
<keyword evidence="2" id="KW-1003">Cell membrane</keyword>
<keyword evidence="4" id="KW-0378">Hydrolase</keyword>
<dbReference type="PROSITE" id="PS50146">
    <property type="entry name" value="DAGK"/>
    <property type="match status" value="1"/>
</dbReference>
<dbReference type="SMART" id="SM00046">
    <property type="entry name" value="DAGKc"/>
    <property type="match status" value="1"/>
</dbReference>
<dbReference type="Proteomes" id="UP000285317">
    <property type="component" value="Chromosome"/>
</dbReference>
<evidence type="ECO:0000256" key="4">
    <source>
        <dbReference type="ARBA" id="ARBA00022801"/>
    </source>
</evidence>
<dbReference type="InterPro" id="IPR017438">
    <property type="entry name" value="ATP-NAD_kinase_N"/>
</dbReference>
<evidence type="ECO:0000313" key="8">
    <source>
        <dbReference type="EMBL" id="AZZ52134.1"/>
    </source>
</evidence>
<dbReference type="GO" id="GO:0016301">
    <property type="term" value="F:kinase activity"/>
    <property type="evidence" value="ECO:0007669"/>
    <property type="project" value="InterPro"/>
</dbReference>
<dbReference type="Gene3D" id="3.40.50.10330">
    <property type="entry name" value="Probable inorganic polyphosphate/atp-NAD kinase, domain 1"/>
    <property type="match status" value="1"/>
</dbReference>
<feature type="domain" description="DAGKc" evidence="7">
    <location>
        <begin position="213"/>
        <end position="341"/>
    </location>
</feature>
<dbReference type="PANTHER" id="PTHR14969">
    <property type="entry name" value="SPHINGOSINE-1-PHOSPHATE PHOSPHOHYDROLASE"/>
    <property type="match status" value="1"/>
</dbReference>
<comment type="subcellular location">
    <subcellularLocation>
        <location evidence="1">Cell membrane</location>
        <topology evidence="1">Multi-pass membrane protein</topology>
    </subcellularLocation>
</comment>
<evidence type="ECO:0000313" key="9">
    <source>
        <dbReference type="Proteomes" id="UP000285317"/>
    </source>
</evidence>
<dbReference type="InterPro" id="IPR036938">
    <property type="entry name" value="PAP2/HPO_sf"/>
</dbReference>
<dbReference type="GO" id="GO:0005886">
    <property type="term" value="C:plasma membrane"/>
    <property type="evidence" value="ECO:0007669"/>
    <property type="project" value="UniProtKB-SubCell"/>
</dbReference>
<dbReference type="SMART" id="SM00014">
    <property type="entry name" value="acidPPc"/>
    <property type="match status" value="1"/>
</dbReference>
<dbReference type="CDD" id="cd01610">
    <property type="entry name" value="PAP2_like"/>
    <property type="match status" value="1"/>
</dbReference>
<evidence type="ECO:0000256" key="1">
    <source>
        <dbReference type="ARBA" id="ARBA00004651"/>
    </source>
</evidence>
<accession>A0A3T0T0H2</accession>
<dbReference type="InterPro" id="IPR001206">
    <property type="entry name" value="Diacylglycerol_kinase_cat_dom"/>
</dbReference>
<sequence>MPLRGTRPPSVLLRRVLAVPRAVRRADARAARKLNARRAVPLVDGALVGLSRAADHGVLWFGLGALLLLAGRPREAARGAASLAVASAAANLVGKQLFGGVRPLVVDVPVGRRLARVPTSPSFPSGHAASATAFAAGVALENPRVGLAVAPLAAAVAFSRLHVGVHWLSDVVGGAAIGAAVAGLGKVLVPARPRHVPVSERTSRPPVDVRPLGDGAGLLVVLNPSAGRDSHRPDPEPLILQRFPAARVHRLSEGEDLGDVVRAARTGDAPPEVLGVYGGDGTMAVGAGLARAEGMTLLVLPGGTMNHFAKALGLVTIQDALDAAAHGERRDVDVAEVTAGDAEPVTVLNTVSIGLYPEFVAAREKREKVIGKPLAAVLAAFEVVRSTDPFELRRDGRTELVWSYFVGVNREHPRTATPLARRRLDDGQLDIRVLHSGRTPRTRGAVSLALGRGATPVVGRVPGWRAPVVESASTSGVVVGARRPAGVDPEWAHDGESEVFDGEPEGFHEARVRIVPLALRVYSAADDRGRGGGGAGK</sequence>
<evidence type="ECO:0000259" key="7">
    <source>
        <dbReference type="PROSITE" id="PS50146"/>
    </source>
</evidence>
<dbReference type="Gene3D" id="1.20.144.10">
    <property type="entry name" value="Phosphatidic acid phosphatase type 2/haloperoxidase"/>
    <property type="match status" value="1"/>
</dbReference>
<reference evidence="8 9" key="1">
    <citation type="submission" date="2018-03" db="EMBL/GenBank/DDBJ databases">
        <title>Bacteriophage NCPPB3778 and a type I-E CRISPR drive the evolution of the US Biological Select Agent, Rathayibacter toxicus.</title>
        <authorList>
            <person name="Davis E.W.II."/>
            <person name="Tabima J.F."/>
            <person name="Weisberg A.J."/>
            <person name="Dantas Lopes L."/>
            <person name="Wiseman M.S."/>
            <person name="Wiseman M.S."/>
            <person name="Pupko T."/>
            <person name="Belcher M.S."/>
            <person name="Sechler A.J."/>
            <person name="Tancos M.A."/>
            <person name="Schroeder B.K."/>
            <person name="Murray T.D."/>
            <person name="Luster D.G."/>
            <person name="Schneider W.L."/>
            <person name="Rogers E."/>
            <person name="Andreote F.D."/>
            <person name="Grunwald N.J."/>
            <person name="Putnam M.L."/>
            <person name="Chang J.H."/>
        </authorList>
    </citation>
    <scope>NUCLEOTIDE SEQUENCE [LARGE SCALE GENOMIC DNA]</scope>
    <source>
        <strain evidence="8 9">DSM 15932</strain>
    </source>
</reference>
<dbReference type="AlphaFoldDB" id="A0A3T0T0H2"/>
<dbReference type="PANTHER" id="PTHR14969:SF62">
    <property type="entry name" value="DECAPRENYLPHOSPHORYL-5-PHOSPHORIBOSE PHOSPHATASE RV3807C-RELATED"/>
    <property type="match status" value="1"/>
</dbReference>
<dbReference type="EMBL" id="CP028137">
    <property type="protein sequence ID" value="AZZ52134.1"/>
    <property type="molecule type" value="Genomic_DNA"/>
</dbReference>
<dbReference type="SUPFAM" id="SSF48317">
    <property type="entry name" value="Acid phosphatase/Vanadium-dependent haloperoxidase"/>
    <property type="match status" value="1"/>
</dbReference>
<evidence type="ECO:0000256" key="2">
    <source>
        <dbReference type="ARBA" id="ARBA00022475"/>
    </source>
</evidence>
<evidence type="ECO:0000256" key="5">
    <source>
        <dbReference type="ARBA" id="ARBA00022989"/>
    </source>
</evidence>
<name>A0A3T0T0H2_9MICO</name>
<dbReference type="Gene3D" id="2.60.200.40">
    <property type="match status" value="1"/>
</dbReference>
<proteinExistence type="predicted"/>
<dbReference type="InterPro" id="IPR000326">
    <property type="entry name" value="PAP2/HPO"/>
</dbReference>
<keyword evidence="3" id="KW-0812">Transmembrane</keyword>
<evidence type="ECO:0000256" key="6">
    <source>
        <dbReference type="ARBA" id="ARBA00023136"/>
    </source>
</evidence>
<protein>
    <recommendedName>
        <fullName evidence="7">DAGKc domain-containing protein</fullName>
    </recommendedName>
</protein>
<dbReference type="Pfam" id="PF00781">
    <property type="entry name" value="DAGK_cat"/>
    <property type="match status" value="1"/>
</dbReference>
<dbReference type="InterPro" id="IPR016064">
    <property type="entry name" value="NAD/diacylglycerol_kinase_sf"/>
</dbReference>
<keyword evidence="5" id="KW-1133">Transmembrane helix</keyword>